<evidence type="ECO:0000313" key="5">
    <source>
        <dbReference type="EMBL" id="KAJ3053977.1"/>
    </source>
</evidence>
<dbReference type="EMBL" id="JADGJD010000167">
    <property type="protein sequence ID" value="KAJ3053977.1"/>
    <property type="molecule type" value="Genomic_DNA"/>
</dbReference>
<dbReference type="AlphaFoldDB" id="A0AAD5SGM6"/>
<keyword evidence="1 2" id="KW-0694">RNA-binding</keyword>
<dbReference type="SUPFAM" id="SSF54928">
    <property type="entry name" value="RNA-binding domain, RBD"/>
    <property type="match status" value="1"/>
</dbReference>
<dbReference type="PROSITE" id="PS50102">
    <property type="entry name" value="RRM"/>
    <property type="match status" value="1"/>
</dbReference>
<organism evidence="5 6">
    <name type="scientific">Rhizophlyctis rosea</name>
    <dbReference type="NCBI Taxonomy" id="64517"/>
    <lineage>
        <taxon>Eukaryota</taxon>
        <taxon>Fungi</taxon>
        <taxon>Fungi incertae sedis</taxon>
        <taxon>Chytridiomycota</taxon>
        <taxon>Chytridiomycota incertae sedis</taxon>
        <taxon>Chytridiomycetes</taxon>
        <taxon>Rhizophlyctidales</taxon>
        <taxon>Rhizophlyctidaceae</taxon>
        <taxon>Rhizophlyctis</taxon>
    </lineage>
</organism>
<keyword evidence="6" id="KW-1185">Reference proteome</keyword>
<evidence type="ECO:0000256" key="1">
    <source>
        <dbReference type="ARBA" id="ARBA00022884"/>
    </source>
</evidence>
<dbReference type="GO" id="GO:0003729">
    <property type="term" value="F:mRNA binding"/>
    <property type="evidence" value="ECO:0007669"/>
    <property type="project" value="TreeGrafter"/>
</dbReference>
<evidence type="ECO:0000313" key="6">
    <source>
        <dbReference type="Proteomes" id="UP001212841"/>
    </source>
</evidence>
<dbReference type="Proteomes" id="UP001212841">
    <property type="component" value="Unassembled WGS sequence"/>
</dbReference>
<evidence type="ECO:0000256" key="3">
    <source>
        <dbReference type="SAM" id="MobiDB-lite"/>
    </source>
</evidence>
<dbReference type="InterPro" id="IPR051229">
    <property type="entry name" value="ALYREF_mRNA_export"/>
</dbReference>
<dbReference type="Pfam" id="PF00076">
    <property type="entry name" value="RRM_1"/>
    <property type="match status" value="1"/>
</dbReference>
<sequence length="403" mass="43042">MDKSLDEIIKEKRHHPAAKKHPQPVVNGAAARAGPAHPRNNPGFNNRNAHNNNNNNFNGRLGSVAGGKVGKNKPQQRLPYSRPPPRALESQWKHDLFDGPRQPPRALPHTDGDLRNRLNNRRPSNDRLVITTFNEYATPIEPEPRFAVGGLVSDRMAVNGRLGPGPMMASPFPQPVVRSRLVNQTLAAAGATAPVHGHAANGYSRNGRPALVAAAPAPKPVPARPAAPEPAVIEIANLHPEASTADLKETFLEFGDILDVELRLDSQGLSTGVARIKFTSRPAAAAAIERFDGKMADGQILKVVEIPQGVSILGKARTIYTNPAPLQSTHTSATSSPAPAPAPALRAAAVGGSMYSDRIEATGRLGPRPEAMEVDGEYDGGRDGRVFDRVGGRNGSTTFSVRW</sequence>
<name>A0AAD5SGM6_9FUNG</name>
<dbReference type="InterPro" id="IPR012677">
    <property type="entry name" value="Nucleotide-bd_a/b_plait_sf"/>
</dbReference>
<evidence type="ECO:0000259" key="4">
    <source>
        <dbReference type="PROSITE" id="PS50102"/>
    </source>
</evidence>
<dbReference type="PANTHER" id="PTHR19965:SF82">
    <property type="entry name" value="THO COMPLEX SUBUNIT 4"/>
    <property type="match status" value="1"/>
</dbReference>
<proteinExistence type="predicted"/>
<feature type="compositionally biased region" description="Basic and acidic residues" evidence="3">
    <location>
        <begin position="1"/>
        <end position="10"/>
    </location>
</feature>
<dbReference type="InterPro" id="IPR035979">
    <property type="entry name" value="RBD_domain_sf"/>
</dbReference>
<feature type="compositionally biased region" description="Basic residues" evidence="3">
    <location>
        <begin position="11"/>
        <end position="22"/>
    </location>
</feature>
<dbReference type="GO" id="GO:0006406">
    <property type="term" value="P:mRNA export from nucleus"/>
    <property type="evidence" value="ECO:0007669"/>
    <property type="project" value="TreeGrafter"/>
</dbReference>
<gene>
    <name evidence="5" type="ORF">HK097_002947</name>
</gene>
<comment type="caution">
    <text evidence="5">The sequence shown here is derived from an EMBL/GenBank/DDBJ whole genome shotgun (WGS) entry which is preliminary data.</text>
</comment>
<feature type="compositionally biased region" description="Low complexity" evidence="3">
    <location>
        <begin position="24"/>
        <end position="59"/>
    </location>
</feature>
<dbReference type="SMART" id="SM00360">
    <property type="entry name" value="RRM"/>
    <property type="match status" value="1"/>
</dbReference>
<reference evidence="5" key="1">
    <citation type="submission" date="2020-05" db="EMBL/GenBank/DDBJ databases">
        <title>Phylogenomic resolution of chytrid fungi.</title>
        <authorList>
            <person name="Stajich J.E."/>
            <person name="Amses K."/>
            <person name="Simmons R."/>
            <person name="Seto K."/>
            <person name="Myers J."/>
            <person name="Bonds A."/>
            <person name="Quandt C.A."/>
            <person name="Barry K."/>
            <person name="Liu P."/>
            <person name="Grigoriev I."/>
            <person name="Longcore J.E."/>
            <person name="James T.Y."/>
        </authorList>
    </citation>
    <scope>NUCLEOTIDE SEQUENCE</scope>
    <source>
        <strain evidence="5">JEL0318</strain>
    </source>
</reference>
<dbReference type="Gene3D" id="3.30.70.330">
    <property type="match status" value="1"/>
</dbReference>
<feature type="domain" description="RRM" evidence="4">
    <location>
        <begin position="231"/>
        <end position="303"/>
    </location>
</feature>
<dbReference type="InterPro" id="IPR000504">
    <property type="entry name" value="RRM_dom"/>
</dbReference>
<dbReference type="GO" id="GO:0005634">
    <property type="term" value="C:nucleus"/>
    <property type="evidence" value="ECO:0007669"/>
    <property type="project" value="TreeGrafter"/>
</dbReference>
<feature type="compositionally biased region" description="Basic and acidic residues" evidence="3">
    <location>
        <begin position="379"/>
        <end position="391"/>
    </location>
</feature>
<feature type="region of interest" description="Disordered" evidence="3">
    <location>
        <begin position="1"/>
        <end position="121"/>
    </location>
</feature>
<protein>
    <recommendedName>
        <fullName evidence="4">RRM domain-containing protein</fullName>
    </recommendedName>
</protein>
<evidence type="ECO:0000256" key="2">
    <source>
        <dbReference type="PROSITE-ProRule" id="PRU00176"/>
    </source>
</evidence>
<feature type="region of interest" description="Disordered" evidence="3">
    <location>
        <begin position="360"/>
        <end position="391"/>
    </location>
</feature>
<dbReference type="PANTHER" id="PTHR19965">
    <property type="entry name" value="RNA AND EXPORT FACTOR BINDING PROTEIN"/>
    <property type="match status" value="1"/>
</dbReference>
<accession>A0AAD5SGM6</accession>